<accession>A0AAV7VUY0</accession>
<reference evidence="2" key="1">
    <citation type="journal article" date="2022" name="bioRxiv">
        <title>Sequencing and chromosome-scale assembly of the giantPleurodeles waltlgenome.</title>
        <authorList>
            <person name="Brown T."/>
            <person name="Elewa A."/>
            <person name="Iarovenko S."/>
            <person name="Subramanian E."/>
            <person name="Araus A.J."/>
            <person name="Petzold A."/>
            <person name="Susuki M."/>
            <person name="Suzuki K.-i.T."/>
            <person name="Hayashi T."/>
            <person name="Toyoda A."/>
            <person name="Oliveira C."/>
            <person name="Osipova E."/>
            <person name="Leigh N.D."/>
            <person name="Simon A."/>
            <person name="Yun M.H."/>
        </authorList>
    </citation>
    <scope>NUCLEOTIDE SEQUENCE</scope>
    <source>
        <strain evidence="2">20211129_DDA</strain>
        <tissue evidence="2">Liver</tissue>
    </source>
</reference>
<evidence type="ECO:0000313" key="3">
    <source>
        <dbReference type="Proteomes" id="UP001066276"/>
    </source>
</evidence>
<feature type="region of interest" description="Disordered" evidence="1">
    <location>
        <begin position="1"/>
        <end position="20"/>
    </location>
</feature>
<dbReference type="EMBL" id="JANPWB010000002">
    <property type="protein sequence ID" value="KAJ1204591.1"/>
    <property type="molecule type" value="Genomic_DNA"/>
</dbReference>
<evidence type="ECO:0000313" key="2">
    <source>
        <dbReference type="EMBL" id="KAJ1204591.1"/>
    </source>
</evidence>
<proteinExistence type="predicted"/>
<name>A0AAV7VUY0_PLEWA</name>
<sequence length="72" mass="7745">MESTLPQRIRSGQRSPPRGPHVSLIEALLCDGGRGRDGEGVGAVEEAIAGHWLEPFCGFERGGWMNCHVCLG</sequence>
<dbReference type="Proteomes" id="UP001066276">
    <property type="component" value="Chromosome 1_2"/>
</dbReference>
<comment type="caution">
    <text evidence="2">The sequence shown here is derived from an EMBL/GenBank/DDBJ whole genome shotgun (WGS) entry which is preliminary data.</text>
</comment>
<feature type="compositionally biased region" description="Polar residues" evidence="1">
    <location>
        <begin position="1"/>
        <end position="14"/>
    </location>
</feature>
<evidence type="ECO:0000256" key="1">
    <source>
        <dbReference type="SAM" id="MobiDB-lite"/>
    </source>
</evidence>
<protein>
    <submittedName>
        <fullName evidence="2">Uncharacterized protein</fullName>
    </submittedName>
</protein>
<gene>
    <name evidence="2" type="ORF">NDU88_000036</name>
</gene>
<dbReference type="AlphaFoldDB" id="A0AAV7VUY0"/>
<organism evidence="2 3">
    <name type="scientific">Pleurodeles waltl</name>
    <name type="common">Iberian ribbed newt</name>
    <dbReference type="NCBI Taxonomy" id="8319"/>
    <lineage>
        <taxon>Eukaryota</taxon>
        <taxon>Metazoa</taxon>
        <taxon>Chordata</taxon>
        <taxon>Craniata</taxon>
        <taxon>Vertebrata</taxon>
        <taxon>Euteleostomi</taxon>
        <taxon>Amphibia</taxon>
        <taxon>Batrachia</taxon>
        <taxon>Caudata</taxon>
        <taxon>Salamandroidea</taxon>
        <taxon>Salamandridae</taxon>
        <taxon>Pleurodelinae</taxon>
        <taxon>Pleurodeles</taxon>
    </lineage>
</organism>
<keyword evidence="3" id="KW-1185">Reference proteome</keyword>